<dbReference type="NCBIfam" id="TIGR00527">
    <property type="entry name" value="gcvH"/>
    <property type="match status" value="1"/>
</dbReference>
<accession>A0A0A0B9H4</accession>
<organism evidence="6 7">
    <name type="scientific">Cellulomonas cellasea DSM 20118</name>
    <dbReference type="NCBI Taxonomy" id="1408250"/>
    <lineage>
        <taxon>Bacteria</taxon>
        <taxon>Bacillati</taxon>
        <taxon>Actinomycetota</taxon>
        <taxon>Actinomycetes</taxon>
        <taxon>Micrococcales</taxon>
        <taxon>Cellulomonadaceae</taxon>
        <taxon>Cellulomonas</taxon>
    </lineage>
</organism>
<dbReference type="PROSITE" id="PS00189">
    <property type="entry name" value="LIPOYL"/>
    <property type="match status" value="1"/>
</dbReference>
<evidence type="ECO:0000256" key="1">
    <source>
        <dbReference type="ARBA" id="ARBA00009249"/>
    </source>
</evidence>
<dbReference type="SUPFAM" id="SSF51230">
    <property type="entry name" value="Single hybrid motif"/>
    <property type="match status" value="1"/>
</dbReference>
<evidence type="ECO:0000256" key="2">
    <source>
        <dbReference type="ARBA" id="ARBA00022823"/>
    </source>
</evidence>
<dbReference type="InterPro" id="IPR002930">
    <property type="entry name" value="GCV_H"/>
</dbReference>
<dbReference type="OrthoDB" id="9796712at2"/>
<dbReference type="InterPro" id="IPR000089">
    <property type="entry name" value="Biotin_lipoyl"/>
</dbReference>
<dbReference type="InterPro" id="IPR003016">
    <property type="entry name" value="2-oxoA_DH_lipoyl-BS"/>
</dbReference>
<dbReference type="PANTHER" id="PTHR11715">
    <property type="entry name" value="GLYCINE CLEAVAGE SYSTEM H PROTEIN"/>
    <property type="match status" value="1"/>
</dbReference>
<keyword evidence="7" id="KW-1185">Reference proteome</keyword>
<dbReference type="PANTHER" id="PTHR11715:SF3">
    <property type="entry name" value="GLYCINE CLEAVAGE SYSTEM H PROTEIN-RELATED"/>
    <property type="match status" value="1"/>
</dbReference>
<comment type="caution">
    <text evidence="6">The sequence shown here is derived from an EMBL/GenBank/DDBJ whole genome shotgun (WGS) entry which is preliminary data.</text>
</comment>
<dbReference type="Gene3D" id="2.40.50.100">
    <property type="match status" value="1"/>
</dbReference>
<comment type="subunit">
    <text evidence="3">The glycine cleavage system is composed of four proteins: P, T, L and H.</text>
</comment>
<dbReference type="NCBIfam" id="NF002270">
    <property type="entry name" value="PRK01202.1"/>
    <property type="match status" value="1"/>
</dbReference>
<dbReference type="CDD" id="cd06848">
    <property type="entry name" value="GCS_H"/>
    <property type="match status" value="1"/>
</dbReference>
<dbReference type="Proteomes" id="UP000029833">
    <property type="component" value="Unassembled WGS sequence"/>
</dbReference>
<dbReference type="GO" id="GO:0009249">
    <property type="term" value="P:protein lipoylation"/>
    <property type="evidence" value="ECO:0007669"/>
    <property type="project" value="TreeGrafter"/>
</dbReference>
<feature type="domain" description="Lipoyl-binding" evidence="5">
    <location>
        <begin position="26"/>
        <end position="108"/>
    </location>
</feature>
<gene>
    <name evidence="3" type="primary">gcvH</name>
    <name evidence="6" type="ORF">Q760_02410</name>
</gene>
<dbReference type="InterPro" id="IPR017453">
    <property type="entry name" value="GCV_H_sub"/>
</dbReference>
<sequence>MSSFPEHLQYTVEHEWVDTRAGADAPATVGITSTAADALGDIVYVELPAVGEVIAAGAVIGEIESTKSVSELFSPVTGTVVEVNEAVVETPELVNSDPFGAGWLLKVEVTETGPVLTAEEYAAQVAG</sequence>
<comment type="function">
    <text evidence="3">The glycine cleavage system catalyzes the degradation of glycine. The H protein shuttles the methylamine group of glycine from the P protein to the T protein.</text>
</comment>
<dbReference type="HAMAP" id="MF_00272">
    <property type="entry name" value="GcvH"/>
    <property type="match status" value="1"/>
</dbReference>
<dbReference type="GO" id="GO:0019464">
    <property type="term" value="P:glycine decarboxylation via glycine cleavage system"/>
    <property type="evidence" value="ECO:0007669"/>
    <property type="project" value="UniProtKB-UniRule"/>
</dbReference>
<dbReference type="Pfam" id="PF01597">
    <property type="entry name" value="GCV_H"/>
    <property type="match status" value="1"/>
</dbReference>
<evidence type="ECO:0000256" key="3">
    <source>
        <dbReference type="HAMAP-Rule" id="MF_00272"/>
    </source>
</evidence>
<protein>
    <recommendedName>
        <fullName evidence="3">Glycine cleavage system H protein</fullName>
    </recommendedName>
</protein>
<keyword evidence="2 3" id="KW-0450">Lipoyl</keyword>
<dbReference type="InterPro" id="IPR033753">
    <property type="entry name" value="GCV_H/Fam206"/>
</dbReference>
<evidence type="ECO:0000256" key="4">
    <source>
        <dbReference type="PIRSR" id="PIRSR617453-50"/>
    </source>
</evidence>
<name>A0A0A0B9H4_9CELL</name>
<evidence type="ECO:0000313" key="7">
    <source>
        <dbReference type="Proteomes" id="UP000029833"/>
    </source>
</evidence>
<dbReference type="AlphaFoldDB" id="A0A0A0B9H4"/>
<reference evidence="6 7" key="1">
    <citation type="submission" date="2013-10" db="EMBL/GenBank/DDBJ databases">
        <authorList>
            <person name="Wang G."/>
            <person name="Zhuang W."/>
        </authorList>
    </citation>
    <scope>NUCLEOTIDE SEQUENCE [LARGE SCALE GENOMIC DNA]</scope>
    <source>
        <strain evidence="6 7">DSM 20118</strain>
    </source>
</reference>
<evidence type="ECO:0000259" key="5">
    <source>
        <dbReference type="PROSITE" id="PS50968"/>
    </source>
</evidence>
<dbReference type="GO" id="GO:0005960">
    <property type="term" value="C:glycine cleavage complex"/>
    <property type="evidence" value="ECO:0007669"/>
    <property type="project" value="InterPro"/>
</dbReference>
<dbReference type="GO" id="GO:0005829">
    <property type="term" value="C:cytosol"/>
    <property type="evidence" value="ECO:0007669"/>
    <property type="project" value="TreeGrafter"/>
</dbReference>
<dbReference type="RefSeq" id="WP_034625277.1">
    <property type="nucleotide sequence ID" value="NZ_AXNT01000012.1"/>
</dbReference>
<feature type="modified residue" description="N6-lipoyllysine" evidence="3 4">
    <location>
        <position position="67"/>
    </location>
</feature>
<dbReference type="STRING" id="1408250.Q760_02410"/>
<comment type="cofactor">
    <cofactor evidence="3">
        <name>(R)-lipoate</name>
        <dbReference type="ChEBI" id="CHEBI:83088"/>
    </cofactor>
    <text evidence="3">Binds 1 lipoyl cofactor covalently.</text>
</comment>
<dbReference type="EMBL" id="AXNT01000012">
    <property type="protein sequence ID" value="KGM03500.1"/>
    <property type="molecule type" value="Genomic_DNA"/>
</dbReference>
<comment type="similarity">
    <text evidence="1 3">Belongs to the GcvH family.</text>
</comment>
<proteinExistence type="inferred from homology"/>
<evidence type="ECO:0000313" key="6">
    <source>
        <dbReference type="EMBL" id="KGM03500.1"/>
    </source>
</evidence>
<dbReference type="PROSITE" id="PS50968">
    <property type="entry name" value="BIOTINYL_LIPOYL"/>
    <property type="match status" value="1"/>
</dbReference>
<dbReference type="InterPro" id="IPR011053">
    <property type="entry name" value="Single_hybrid_motif"/>
</dbReference>